<evidence type="ECO:0000313" key="7">
    <source>
        <dbReference type="Proteomes" id="UP000257109"/>
    </source>
</evidence>
<keyword evidence="5" id="KW-0812">Transmembrane</keyword>
<dbReference type="PANTHER" id="PTHR22835">
    <property type="entry name" value="ZINC FINGER FYVE DOMAIN CONTAINING PROTEIN"/>
    <property type="match status" value="1"/>
</dbReference>
<keyword evidence="4" id="KW-0325">Glycoprotein</keyword>
<name>A0A371HV50_MUCPR</name>
<organism evidence="6 7">
    <name type="scientific">Mucuna pruriens</name>
    <name type="common">Velvet bean</name>
    <name type="synonym">Dolichos pruriens</name>
    <dbReference type="NCBI Taxonomy" id="157652"/>
    <lineage>
        <taxon>Eukaryota</taxon>
        <taxon>Viridiplantae</taxon>
        <taxon>Streptophyta</taxon>
        <taxon>Embryophyta</taxon>
        <taxon>Tracheophyta</taxon>
        <taxon>Spermatophyta</taxon>
        <taxon>Magnoliopsida</taxon>
        <taxon>eudicotyledons</taxon>
        <taxon>Gunneridae</taxon>
        <taxon>Pentapetalae</taxon>
        <taxon>rosids</taxon>
        <taxon>fabids</taxon>
        <taxon>Fabales</taxon>
        <taxon>Fabaceae</taxon>
        <taxon>Papilionoideae</taxon>
        <taxon>50 kb inversion clade</taxon>
        <taxon>NPAAA clade</taxon>
        <taxon>indigoferoid/millettioid clade</taxon>
        <taxon>Phaseoleae</taxon>
        <taxon>Mucuna</taxon>
    </lineage>
</organism>
<dbReference type="AlphaFoldDB" id="A0A371HV50"/>
<keyword evidence="5" id="KW-0472">Membrane</keyword>
<evidence type="ECO:0000256" key="5">
    <source>
        <dbReference type="SAM" id="Phobius"/>
    </source>
</evidence>
<dbReference type="OrthoDB" id="1600564at2759"/>
<dbReference type="InterPro" id="IPR035669">
    <property type="entry name" value="SGNH_plant_lipase-like"/>
</dbReference>
<accession>A0A371HV50</accession>
<dbReference type="SUPFAM" id="SSF52266">
    <property type="entry name" value="SGNH hydrolase"/>
    <property type="match status" value="1"/>
</dbReference>
<evidence type="ECO:0000256" key="3">
    <source>
        <dbReference type="ARBA" id="ARBA00022801"/>
    </source>
</evidence>
<dbReference type="InterPro" id="IPR036514">
    <property type="entry name" value="SGNH_hydro_sf"/>
</dbReference>
<evidence type="ECO:0000256" key="1">
    <source>
        <dbReference type="ARBA" id="ARBA00008668"/>
    </source>
</evidence>
<dbReference type="PANTHER" id="PTHR22835:SF509">
    <property type="entry name" value="GDSL-LIKE LIPASE_ACYLHYDROLASE"/>
    <property type="match status" value="1"/>
</dbReference>
<reference evidence="6" key="1">
    <citation type="submission" date="2018-05" db="EMBL/GenBank/DDBJ databases">
        <title>Draft genome of Mucuna pruriens seed.</title>
        <authorList>
            <person name="Nnadi N.E."/>
            <person name="Vos R."/>
            <person name="Hasami M.H."/>
            <person name="Devisetty U.K."/>
            <person name="Aguiy J.C."/>
        </authorList>
    </citation>
    <scope>NUCLEOTIDE SEQUENCE [LARGE SCALE GENOMIC DNA]</scope>
    <source>
        <strain evidence="6">JCA_2017</strain>
    </source>
</reference>
<dbReference type="Gene3D" id="3.40.50.1110">
    <property type="entry name" value="SGNH hydrolase"/>
    <property type="match status" value="1"/>
</dbReference>
<proteinExistence type="inferred from homology"/>
<feature type="transmembrane region" description="Helical" evidence="5">
    <location>
        <begin position="12"/>
        <end position="32"/>
    </location>
</feature>
<protein>
    <submittedName>
        <fullName evidence="6">GDSL esterase/lipase</fullName>
    </submittedName>
</protein>
<gene>
    <name evidence="6" type="ORF">CR513_09313</name>
</gene>
<dbReference type="GO" id="GO:0016788">
    <property type="term" value="F:hydrolase activity, acting on ester bonds"/>
    <property type="evidence" value="ECO:0007669"/>
    <property type="project" value="InterPro"/>
</dbReference>
<dbReference type="CDD" id="cd01837">
    <property type="entry name" value="SGNH_plant_lipase_like"/>
    <property type="match status" value="1"/>
</dbReference>
<evidence type="ECO:0000256" key="2">
    <source>
        <dbReference type="ARBA" id="ARBA00022729"/>
    </source>
</evidence>
<comment type="caution">
    <text evidence="6">The sequence shown here is derived from an EMBL/GenBank/DDBJ whole genome shotgun (WGS) entry which is preliminary data.</text>
</comment>
<keyword evidence="7" id="KW-1185">Reference proteome</keyword>
<keyword evidence="3" id="KW-0378">Hydrolase</keyword>
<comment type="similarity">
    <text evidence="1">Belongs to the 'GDSL' lipolytic enzyme family.</text>
</comment>
<keyword evidence="2" id="KW-0732">Signal</keyword>
<evidence type="ECO:0000313" key="6">
    <source>
        <dbReference type="EMBL" id="RDY06653.1"/>
    </source>
</evidence>
<dbReference type="Pfam" id="PF00657">
    <property type="entry name" value="Lipase_GDSL"/>
    <property type="match status" value="1"/>
</dbReference>
<dbReference type="InterPro" id="IPR001087">
    <property type="entry name" value="GDSL"/>
</dbReference>
<keyword evidence="5" id="KW-1133">Transmembrane helix</keyword>
<dbReference type="EMBL" id="QJKJ01001643">
    <property type="protein sequence ID" value="RDY06653.1"/>
    <property type="molecule type" value="Genomic_DNA"/>
</dbReference>
<evidence type="ECO:0000256" key="4">
    <source>
        <dbReference type="ARBA" id="ARBA00023180"/>
    </source>
</evidence>
<dbReference type="Proteomes" id="UP000257109">
    <property type="component" value="Unassembled WGS sequence"/>
</dbReference>
<sequence>MGTLNVSNTLYIFSKFLVICMMMISSLIGSSYSMCDFEAIFNFGDSNSDTGGFHTAFPAQPSPYGMTYFKKPVGRASDGRLIVDFLAQGLGLPYLSPYLQSIGSDYTHGANFASSASTVISPITSFSVSGLSPFSLSIQLRQMEQFKARVDEFHQTGARIPSSGTKIPSPDIFGKAIYTLYIGQNDFASKIAATGSIDGVRDSLPQIILQIDAAIKELYAQGGRTFMVFNLGPVGCYPGYLVELPHATSDFDQFGCMVSCNNAVNDYNKLLKEKLTQTRESLVGASLIYVDTHSALLELFHHPTYYGLKDGTRACCGYGGGNYNFNPKILCGHMIASACDEPQNYVSWDGIHFTEAANKIVAHAILNGSLFDPPFPLHEHCDLQPIG</sequence>